<evidence type="ECO:0000256" key="1">
    <source>
        <dbReference type="ARBA" id="ARBA00004651"/>
    </source>
</evidence>
<keyword evidence="9" id="KW-1185">Reference proteome</keyword>
<organism evidence="8 9">
    <name type="scientific">Telluria aromaticivorans</name>
    <dbReference type="NCBI Taxonomy" id="2725995"/>
    <lineage>
        <taxon>Bacteria</taxon>
        <taxon>Pseudomonadati</taxon>
        <taxon>Pseudomonadota</taxon>
        <taxon>Betaproteobacteria</taxon>
        <taxon>Burkholderiales</taxon>
        <taxon>Oxalobacteraceae</taxon>
        <taxon>Telluria group</taxon>
        <taxon>Telluria</taxon>
    </lineage>
</organism>
<keyword evidence="4 6" id="KW-1133">Transmembrane helix</keyword>
<dbReference type="RefSeq" id="WP_171080782.1">
    <property type="nucleotide sequence ID" value="NZ_JABAIV010000001.1"/>
</dbReference>
<dbReference type="EMBL" id="JABAIV010000001">
    <property type="protein sequence ID" value="NNG21893.1"/>
    <property type="molecule type" value="Genomic_DNA"/>
</dbReference>
<dbReference type="PANTHER" id="PTHR36115">
    <property type="entry name" value="PROLINE-RICH ANTIGEN HOMOLOG-RELATED"/>
    <property type="match status" value="1"/>
</dbReference>
<feature type="domain" description="RDD" evidence="7">
    <location>
        <begin position="37"/>
        <end position="157"/>
    </location>
</feature>
<evidence type="ECO:0000256" key="3">
    <source>
        <dbReference type="ARBA" id="ARBA00022692"/>
    </source>
</evidence>
<keyword evidence="2" id="KW-1003">Cell membrane</keyword>
<evidence type="ECO:0000313" key="8">
    <source>
        <dbReference type="EMBL" id="NNG21893.1"/>
    </source>
</evidence>
<dbReference type="InterPro" id="IPR010432">
    <property type="entry name" value="RDD"/>
</dbReference>
<evidence type="ECO:0000256" key="6">
    <source>
        <dbReference type="SAM" id="Phobius"/>
    </source>
</evidence>
<protein>
    <submittedName>
        <fullName evidence="8">RDD family protein</fullName>
    </submittedName>
</protein>
<proteinExistence type="predicted"/>
<evidence type="ECO:0000259" key="7">
    <source>
        <dbReference type="Pfam" id="PF06271"/>
    </source>
</evidence>
<dbReference type="GO" id="GO:0005886">
    <property type="term" value="C:plasma membrane"/>
    <property type="evidence" value="ECO:0007669"/>
    <property type="project" value="UniProtKB-SubCell"/>
</dbReference>
<evidence type="ECO:0000256" key="4">
    <source>
        <dbReference type="ARBA" id="ARBA00022989"/>
    </source>
</evidence>
<evidence type="ECO:0000256" key="5">
    <source>
        <dbReference type="ARBA" id="ARBA00023136"/>
    </source>
</evidence>
<feature type="transmembrane region" description="Helical" evidence="6">
    <location>
        <begin position="51"/>
        <end position="73"/>
    </location>
</feature>
<keyword evidence="5 6" id="KW-0472">Membrane</keyword>
<feature type="transmembrane region" description="Helical" evidence="6">
    <location>
        <begin position="188"/>
        <end position="207"/>
    </location>
</feature>
<dbReference type="Proteomes" id="UP000533905">
    <property type="component" value="Unassembled WGS sequence"/>
</dbReference>
<name>A0A7Y2JWB2_9BURK</name>
<comment type="subcellular location">
    <subcellularLocation>
        <location evidence="1">Cell membrane</location>
        <topology evidence="1">Multi-pass membrane protein</topology>
    </subcellularLocation>
</comment>
<reference evidence="8 9" key="1">
    <citation type="submission" date="2020-04" db="EMBL/GenBank/DDBJ databases">
        <title>Massilia sp. nov., a cold adapted bacteria isolated from Arctic soil.</title>
        <authorList>
            <person name="Son J."/>
            <person name="Ka J.-O."/>
        </authorList>
    </citation>
    <scope>NUCLEOTIDE SEQUENCE [LARGE SCALE GENOMIC DNA]</scope>
    <source>
        <strain evidence="8 9">ML15P13</strain>
    </source>
</reference>
<feature type="transmembrane region" description="Helical" evidence="6">
    <location>
        <begin position="136"/>
        <end position="157"/>
    </location>
</feature>
<dbReference type="Pfam" id="PF06271">
    <property type="entry name" value="RDD"/>
    <property type="match status" value="1"/>
</dbReference>
<evidence type="ECO:0000313" key="9">
    <source>
        <dbReference type="Proteomes" id="UP000533905"/>
    </source>
</evidence>
<comment type="caution">
    <text evidence="8">The sequence shown here is derived from an EMBL/GenBank/DDBJ whole genome shotgun (WGS) entry which is preliminary data.</text>
</comment>
<feature type="transmembrane region" description="Helical" evidence="6">
    <location>
        <begin position="85"/>
        <end position="105"/>
    </location>
</feature>
<accession>A0A7Y2JWB2</accession>
<gene>
    <name evidence="8" type="ORF">HGB41_02575</name>
</gene>
<dbReference type="InterPro" id="IPR051791">
    <property type="entry name" value="Pra-immunoreactive"/>
</dbReference>
<evidence type="ECO:0000256" key="2">
    <source>
        <dbReference type="ARBA" id="ARBA00022475"/>
    </source>
</evidence>
<keyword evidence="3 6" id="KW-0812">Transmembrane</keyword>
<sequence>MQPIDQQTECRFTYATRRAYPAARYVDTIEDPRDDPLAGAWPRWFARTFDVWWETGLVALVVGIILCRTSPVFLRWLETPFGWKVFGLVCIPAGLLLDAAVQALAGNTPGKAMLGLRVMQADGRRLSFGEHIGRNLCVWFSGMGFCLPVVGLFAMAWQGLRLRKGAPASYDGRYYAVRASPVGWARKTVFGLLFATLFVVVVALDAVDRQDSREMANILAAPRYGWINQETGRIVNIAPQWRYEAQVDDDGMVQYLFTHHSGRAVVMLASEDNGDAALRKYTRGLRDRLNDRYVLEGGYVDDFRGRPSWAGAGEGRDGAVQVQLRVVQVRGKAWRLMVMQSPPAAYTEDLVQELAEELWYTVAPPL</sequence>
<dbReference type="AlphaFoldDB" id="A0A7Y2JWB2"/>